<dbReference type="KEGG" id="vg:29062112"/>
<gene>
    <name evidence="1" type="ORF">KWAN_268</name>
</gene>
<dbReference type="RefSeq" id="YP_009278873.1">
    <property type="nucleotide sequence ID" value="NC_031010.1"/>
</dbReference>
<reference evidence="1 2" key="1">
    <citation type="submission" date="2016-06" db="EMBL/GenBank/DDBJ databases">
        <authorList>
            <person name="Kjaerup R.B."/>
            <person name="Dalgaard T.S."/>
            <person name="Juul-Madsen H.R."/>
        </authorList>
    </citation>
    <scope>NUCLEOTIDE SEQUENCE [LARGE SCALE GENOMIC DNA]</scope>
</reference>
<name>A0A1B2IEC1_9CAUD</name>
<accession>A0A1B2IEC1</accession>
<dbReference type="GeneID" id="29062112"/>
<protein>
    <submittedName>
        <fullName evidence="1">Uncharacterized protein</fullName>
    </submittedName>
</protein>
<evidence type="ECO:0000313" key="2">
    <source>
        <dbReference type="Proteomes" id="UP000202923"/>
    </source>
</evidence>
<dbReference type="EMBL" id="KX397369">
    <property type="protein sequence ID" value="ANZ49620.1"/>
    <property type="molecule type" value="Genomic_DNA"/>
</dbReference>
<dbReference type="OrthoDB" id="23053at10239"/>
<evidence type="ECO:0000313" key="1">
    <source>
        <dbReference type="EMBL" id="ANZ49620.1"/>
    </source>
</evidence>
<dbReference type="Proteomes" id="UP000202923">
    <property type="component" value="Genome"/>
</dbReference>
<organism evidence="1 2">
    <name type="scientific">Erwinia phage vB_EamM_Kwan</name>
    <dbReference type="NCBI Taxonomy" id="1883374"/>
    <lineage>
        <taxon>Viruses</taxon>
        <taxon>Duplodnaviria</taxon>
        <taxon>Heunggongvirae</taxon>
        <taxon>Uroviricota</taxon>
        <taxon>Caudoviricetes</taxon>
        <taxon>Chimalliviridae</taxon>
        <taxon>Wellingtonvirus</taxon>
        <taxon>Wellingtonvirus wellington</taxon>
    </lineage>
</organism>
<proteinExistence type="predicted"/>
<sequence>MSILDSIRLRNGLPVSRNNQSRETQGFSAQQRKNFVALGNTIELGTEILFELLHKTDGLSGYVGDQRLFKRDIADMIGGKLAARIQQKTSTDNGGVA</sequence>